<dbReference type="InterPro" id="IPR036700">
    <property type="entry name" value="BOBF_sf"/>
</dbReference>
<proteinExistence type="predicted"/>
<dbReference type="STRING" id="1195763.ABT56_15460"/>
<protein>
    <submittedName>
        <fullName evidence="3">Protein YgiW</fullName>
    </submittedName>
</protein>
<comment type="caution">
    <text evidence="3">The sequence shown here is derived from an EMBL/GenBank/DDBJ whole genome shotgun (WGS) entry which is preliminary data.</text>
</comment>
<dbReference type="InterPro" id="IPR005220">
    <property type="entry name" value="CarO-like"/>
</dbReference>
<evidence type="ECO:0000256" key="2">
    <source>
        <dbReference type="SAM" id="SignalP"/>
    </source>
</evidence>
<dbReference type="AlphaFoldDB" id="A0A0J1GWC8"/>
<accession>A0A0J1GWC8</accession>
<dbReference type="RefSeq" id="WP_047879791.1">
    <property type="nucleotide sequence ID" value="NZ_LDOT01000023.1"/>
</dbReference>
<evidence type="ECO:0000256" key="1">
    <source>
        <dbReference type="ARBA" id="ARBA00022729"/>
    </source>
</evidence>
<dbReference type="PANTHER" id="PTHR36571">
    <property type="entry name" value="PROTEIN YGIW"/>
    <property type="match status" value="1"/>
</dbReference>
<gene>
    <name evidence="3" type="ORF">ABT56_15460</name>
</gene>
<dbReference type="PANTHER" id="PTHR36571:SF1">
    <property type="entry name" value="PROTEIN YGIW"/>
    <property type="match status" value="1"/>
</dbReference>
<dbReference type="Proteomes" id="UP000036097">
    <property type="component" value="Unassembled WGS sequence"/>
</dbReference>
<dbReference type="SUPFAM" id="SSF101756">
    <property type="entry name" value="Hypothetical protein YgiW"/>
    <property type="match status" value="1"/>
</dbReference>
<dbReference type="OrthoDB" id="598245at2"/>
<dbReference type="EMBL" id="LDOT01000023">
    <property type="protein sequence ID" value="KLV04023.1"/>
    <property type="molecule type" value="Genomic_DNA"/>
</dbReference>
<evidence type="ECO:0000313" key="3">
    <source>
        <dbReference type="EMBL" id="KLV04023.1"/>
    </source>
</evidence>
<dbReference type="Pfam" id="PF04076">
    <property type="entry name" value="BOF"/>
    <property type="match status" value="1"/>
</dbReference>
<feature type="signal peptide" evidence="2">
    <location>
        <begin position="1"/>
        <end position="19"/>
    </location>
</feature>
<dbReference type="PATRIC" id="fig|1195763.3.peg.3287"/>
<sequence length="112" mass="12343">MKKIVATSLLLLASNSVLAAFNGSQIQPIINTISEIKNAPDDTHVVLTGHIVQSLGNEIYLFKDNTGEIKVDIDFEDWMGQDVTPKDKVTIRGEIDSEWSSSKIEVDSVQKV</sequence>
<evidence type="ECO:0000313" key="4">
    <source>
        <dbReference type="Proteomes" id="UP000036097"/>
    </source>
</evidence>
<dbReference type="NCBIfam" id="NF033674">
    <property type="entry name" value="stress_OB_fold"/>
    <property type="match status" value="1"/>
</dbReference>
<reference evidence="3 4" key="1">
    <citation type="submission" date="2015-05" db="EMBL/GenBank/DDBJ databases">
        <title>Photobacterium galathea sp. nov.</title>
        <authorList>
            <person name="Machado H."/>
            <person name="Gram L."/>
        </authorList>
    </citation>
    <scope>NUCLEOTIDE SEQUENCE [LARGE SCALE GENOMIC DNA]</scope>
    <source>
        <strain evidence="3 4">CGMCC 1.12159</strain>
    </source>
</reference>
<feature type="chain" id="PRO_5005252137" evidence="2">
    <location>
        <begin position="20"/>
        <end position="112"/>
    </location>
</feature>
<dbReference type="Gene3D" id="2.40.50.200">
    <property type="entry name" value="Bacterial OB-fold"/>
    <property type="match status" value="1"/>
</dbReference>
<keyword evidence="1 2" id="KW-0732">Signal</keyword>
<organism evidence="3 4">
    <name type="scientific">Photobacterium aquae</name>
    <dbReference type="NCBI Taxonomy" id="1195763"/>
    <lineage>
        <taxon>Bacteria</taxon>
        <taxon>Pseudomonadati</taxon>
        <taxon>Pseudomonadota</taxon>
        <taxon>Gammaproteobacteria</taxon>
        <taxon>Vibrionales</taxon>
        <taxon>Vibrionaceae</taxon>
        <taxon>Photobacterium</taxon>
    </lineage>
</organism>
<keyword evidence="4" id="KW-1185">Reference proteome</keyword>
<name>A0A0J1GWC8_9GAMM</name>